<dbReference type="GO" id="GO:0005737">
    <property type="term" value="C:cytoplasm"/>
    <property type="evidence" value="ECO:0007669"/>
    <property type="project" value="UniProtKB-SubCell"/>
</dbReference>
<feature type="binding site" evidence="20">
    <location>
        <position position="58"/>
    </location>
    <ligand>
        <name>substrate</name>
    </ligand>
</feature>
<evidence type="ECO:0000256" key="10">
    <source>
        <dbReference type="ARBA" id="ARBA00022723"/>
    </source>
</evidence>
<feature type="binding site" evidence="21">
    <location>
        <position position="366"/>
    </location>
    <ligand>
        <name>Zn(2+)</name>
        <dbReference type="ChEBI" id="CHEBI:29105"/>
    </ligand>
</feature>
<comment type="function">
    <text evidence="4 21">Catalyzes the conversion of 3-deoxy-D-arabino-heptulosonate 7-phosphate (DAHP) to dehydroquinate (DHQ).</text>
</comment>
<evidence type="ECO:0000256" key="20">
    <source>
        <dbReference type="HAMAP-Rule" id="MF_00109"/>
    </source>
</evidence>
<evidence type="ECO:0000256" key="6">
    <source>
        <dbReference type="ARBA" id="ARBA00004842"/>
    </source>
</evidence>
<feature type="domain" description="3-dehydroquinate synthase C-terminal" evidence="23">
    <location>
        <begin position="363"/>
        <end position="511"/>
    </location>
</feature>
<evidence type="ECO:0000259" key="22">
    <source>
        <dbReference type="Pfam" id="PF01761"/>
    </source>
</evidence>
<evidence type="ECO:0000256" key="14">
    <source>
        <dbReference type="ARBA" id="ARBA00022840"/>
    </source>
</evidence>
<evidence type="ECO:0000256" key="19">
    <source>
        <dbReference type="ARBA" id="ARBA00048567"/>
    </source>
</evidence>
<keyword evidence="13 21" id="KW-0862">Zinc</keyword>
<keyword evidence="20" id="KW-0460">Magnesium</keyword>
<feature type="binding site" evidence="20">
    <location>
        <position position="80"/>
    </location>
    <ligand>
        <name>substrate</name>
    </ligand>
</feature>
<evidence type="ECO:0000256" key="21">
    <source>
        <dbReference type="HAMAP-Rule" id="MF_00110"/>
    </source>
</evidence>
<comment type="similarity">
    <text evidence="21">Belongs to the sugar phosphate cyclases superfamily. Dehydroquinate synthase family.</text>
</comment>
<evidence type="ECO:0000256" key="3">
    <source>
        <dbReference type="ARBA" id="ARBA00001947"/>
    </source>
</evidence>
<evidence type="ECO:0000259" key="23">
    <source>
        <dbReference type="Pfam" id="PF24621"/>
    </source>
</evidence>
<keyword evidence="15 21" id="KW-0520">NAD</keyword>
<dbReference type="GO" id="GO:0009423">
    <property type="term" value="P:chorismate biosynthetic process"/>
    <property type="evidence" value="ECO:0007669"/>
    <property type="project" value="UniProtKB-UniRule"/>
</dbReference>
<feature type="binding site" evidence="20">
    <location>
        <position position="16"/>
    </location>
    <ligand>
        <name>Mg(2+)</name>
        <dbReference type="ChEBI" id="CHEBI:18420"/>
    </ligand>
</feature>
<feature type="binding site" evidence="20">
    <location>
        <begin position="12"/>
        <end position="17"/>
    </location>
    <ligand>
        <name>ATP</name>
        <dbReference type="ChEBI" id="CHEBI:30616"/>
    </ligand>
</feature>
<accession>B9KZS6</accession>
<dbReference type="RefSeq" id="WP_012642297.1">
    <property type="nucleotide sequence ID" value="NC_011959.1"/>
</dbReference>
<proteinExistence type="inferred from homology"/>
<dbReference type="STRING" id="309801.trd_0920"/>
<evidence type="ECO:0000256" key="8">
    <source>
        <dbReference type="ARBA" id="ARBA00022605"/>
    </source>
</evidence>
<dbReference type="InterPro" id="IPR023000">
    <property type="entry name" value="Shikimate_kinase_CS"/>
</dbReference>
<dbReference type="eggNOG" id="COG0337">
    <property type="taxonomic scope" value="Bacteria"/>
</dbReference>
<dbReference type="Gene3D" id="3.40.50.1970">
    <property type="match status" value="1"/>
</dbReference>
<dbReference type="NCBIfam" id="TIGR01357">
    <property type="entry name" value="aroB"/>
    <property type="match status" value="1"/>
</dbReference>
<evidence type="ECO:0000256" key="1">
    <source>
        <dbReference type="ARBA" id="ARBA00001393"/>
    </source>
</evidence>
<keyword evidence="16 21" id="KW-0057">Aromatic amino acid biosynthesis</keyword>
<comment type="function">
    <text evidence="20">Catalyzes the specific phosphorylation of the 3-hydroxyl group of shikimic acid using ATP as a cosubstrate.</text>
</comment>
<dbReference type="PANTHER" id="PTHR43622:SF7">
    <property type="entry name" value="3-DEHYDROQUINATE SYNTHASE, CHLOROPLASTIC"/>
    <property type="match status" value="1"/>
</dbReference>
<keyword evidence="11 21" id="KW-0547">Nucleotide-binding</keyword>
<dbReference type="InterPro" id="IPR056179">
    <property type="entry name" value="DHQS_C"/>
</dbReference>
<dbReference type="PANTHER" id="PTHR43622">
    <property type="entry name" value="3-DEHYDROQUINATE SYNTHASE"/>
    <property type="match status" value="1"/>
</dbReference>
<dbReference type="InterPro" id="IPR000623">
    <property type="entry name" value="Shikimate_kinase/TSH1"/>
</dbReference>
<dbReference type="eggNOG" id="COG0703">
    <property type="taxonomic scope" value="Bacteria"/>
</dbReference>
<feature type="binding site" evidence="20">
    <location>
        <position position="34"/>
    </location>
    <ligand>
        <name>substrate</name>
    </ligand>
</feature>
<dbReference type="UniPathway" id="UPA00053">
    <property type="reaction ID" value="UER00085"/>
</dbReference>
<feature type="binding site" evidence="21">
    <location>
        <position position="436"/>
    </location>
    <ligand>
        <name>Zn(2+)</name>
        <dbReference type="ChEBI" id="CHEBI:29105"/>
    </ligand>
</feature>
<organism evidence="24 25">
    <name type="scientific">Thermomicrobium roseum (strain ATCC 27502 / DSM 5159 / P-2)</name>
    <dbReference type="NCBI Taxonomy" id="309801"/>
    <lineage>
        <taxon>Bacteria</taxon>
        <taxon>Pseudomonadati</taxon>
        <taxon>Thermomicrobiota</taxon>
        <taxon>Thermomicrobia</taxon>
        <taxon>Thermomicrobiales</taxon>
        <taxon>Thermomicrobiaceae</taxon>
        <taxon>Thermomicrobium</taxon>
    </lineage>
</organism>
<keyword evidence="12 20" id="KW-0418">Kinase</keyword>
<comment type="subcellular location">
    <subcellularLocation>
        <location evidence="21">Cytoplasm</location>
    </subcellularLocation>
</comment>
<dbReference type="Gene3D" id="3.40.50.300">
    <property type="entry name" value="P-loop containing nucleotide triphosphate hydrolases"/>
    <property type="match status" value="1"/>
</dbReference>
<evidence type="ECO:0000313" key="25">
    <source>
        <dbReference type="Proteomes" id="UP000000447"/>
    </source>
</evidence>
<dbReference type="InterPro" id="IPR050071">
    <property type="entry name" value="Dehydroquinate_synthase"/>
</dbReference>
<protein>
    <recommendedName>
        <fullName evidence="20 21">Multifunctional fusion protein</fullName>
    </recommendedName>
    <domain>
        <recommendedName>
            <fullName evidence="20">Shikimate kinase</fullName>
            <shortName evidence="20">SK</shortName>
            <ecNumber evidence="20">2.7.1.71</ecNumber>
        </recommendedName>
    </domain>
    <domain>
        <recommendedName>
            <fullName evidence="21">3-dehydroquinate synthase</fullName>
            <shortName evidence="21">DHQS</shortName>
            <ecNumber evidence="21">4.2.3.4</ecNumber>
        </recommendedName>
    </domain>
</protein>
<keyword evidence="8 21" id="KW-0028">Amino-acid biosynthesis</keyword>
<keyword evidence="9 20" id="KW-0808">Transferase</keyword>
<dbReference type="EC" id="2.7.1.71" evidence="20"/>
<keyword evidence="18" id="KW-0511">Multifunctional enzyme</keyword>
<feature type="binding site" evidence="21">
    <location>
        <position position="324"/>
    </location>
    <ligand>
        <name>NAD(+)</name>
        <dbReference type="ChEBI" id="CHEBI:57540"/>
    </ligand>
</feature>
<feature type="binding site" evidence="20">
    <location>
        <position position="143"/>
    </location>
    <ligand>
        <name>substrate</name>
    </ligand>
</feature>
<dbReference type="CDD" id="cd00464">
    <property type="entry name" value="SK"/>
    <property type="match status" value="1"/>
</dbReference>
<comment type="similarity">
    <text evidence="20">Belongs to the shikimate kinase family.</text>
</comment>
<evidence type="ECO:0000256" key="13">
    <source>
        <dbReference type="ARBA" id="ARBA00022833"/>
    </source>
</evidence>
<reference evidence="24 25" key="1">
    <citation type="journal article" date="2009" name="PLoS ONE">
        <title>Complete genome sequence of the aerobic CO-oxidizing thermophile Thermomicrobium roseum.</title>
        <authorList>
            <person name="Wu D."/>
            <person name="Raymond J."/>
            <person name="Wu M."/>
            <person name="Chatterji S."/>
            <person name="Ren Q."/>
            <person name="Graham J.E."/>
            <person name="Bryant D.A."/>
            <person name="Robb F."/>
            <person name="Colman A."/>
            <person name="Tallon L.J."/>
            <person name="Badger J.H."/>
            <person name="Madupu R."/>
            <person name="Ward N.L."/>
            <person name="Eisen J.A."/>
        </authorList>
    </citation>
    <scope>NUCLEOTIDE SEQUENCE [LARGE SCALE GENOMIC DNA]</scope>
    <source>
        <strain evidence="25">ATCC 27502 / DSM 5159 / P-2</strain>
    </source>
</reference>
<evidence type="ECO:0000256" key="12">
    <source>
        <dbReference type="ARBA" id="ARBA00022777"/>
    </source>
</evidence>
<comment type="cofactor">
    <cofactor evidence="21">
        <name>Co(2+)</name>
        <dbReference type="ChEBI" id="CHEBI:48828"/>
    </cofactor>
    <cofactor evidence="21">
        <name>Zn(2+)</name>
        <dbReference type="ChEBI" id="CHEBI:29105"/>
    </cofactor>
    <text evidence="21">Binds 1 divalent metal cation per subunit. Can use either Co(2+) or Zn(2+).</text>
</comment>
<feature type="binding site" evidence="21">
    <location>
        <begin position="287"/>
        <end position="291"/>
    </location>
    <ligand>
        <name>NAD(+)</name>
        <dbReference type="ChEBI" id="CHEBI:57540"/>
    </ligand>
</feature>
<dbReference type="InterPro" id="IPR016037">
    <property type="entry name" value="DHQ_synth_AroB"/>
</dbReference>
<feature type="binding site" evidence="21">
    <location>
        <position position="333"/>
    </location>
    <ligand>
        <name>NAD(+)</name>
        <dbReference type="ChEBI" id="CHEBI:57540"/>
    </ligand>
</feature>
<dbReference type="GO" id="GO:0000287">
    <property type="term" value="F:magnesium ion binding"/>
    <property type="evidence" value="ECO:0007669"/>
    <property type="project" value="UniProtKB-UniRule"/>
</dbReference>
<dbReference type="InterPro" id="IPR027417">
    <property type="entry name" value="P-loop_NTPase"/>
</dbReference>
<dbReference type="GO" id="GO:0003856">
    <property type="term" value="F:3-dehydroquinate synthase activity"/>
    <property type="evidence" value="ECO:0007669"/>
    <property type="project" value="UniProtKB-UniRule"/>
</dbReference>
<dbReference type="Pfam" id="PF24621">
    <property type="entry name" value="DHQS_C"/>
    <property type="match status" value="1"/>
</dbReference>
<evidence type="ECO:0000256" key="4">
    <source>
        <dbReference type="ARBA" id="ARBA00003485"/>
    </source>
</evidence>
<dbReference type="PRINTS" id="PR01100">
    <property type="entry name" value="SHIKIMTKNASE"/>
</dbReference>
<comment type="cofactor">
    <cofactor evidence="2 21">
        <name>NAD(+)</name>
        <dbReference type="ChEBI" id="CHEBI:57540"/>
    </cofactor>
</comment>
<feature type="binding site" evidence="20">
    <location>
        <position position="125"/>
    </location>
    <ligand>
        <name>ATP</name>
        <dbReference type="ChEBI" id="CHEBI:30616"/>
    </ligand>
</feature>
<dbReference type="GO" id="GO:0005524">
    <property type="term" value="F:ATP binding"/>
    <property type="evidence" value="ECO:0007669"/>
    <property type="project" value="UniProtKB-UniRule"/>
</dbReference>
<keyword evidence="7 21" id="KW-0963">Cytoplasm</keyword>
<dbReference type="PROSITE" id="PS01128">
    <property type="entry name" value="SHIKIMATE_KINASE"/>
    <property type="match status" value="1"/>
</dbReference>
<evidence type="ECO:0000256" key="15">
    <source>
        <dbReference type="ARBA" id="ARBA00023027"/>
    </source>
</evidence>
<dbReference type="HAMAP" id="MF_00109">
    <property type="entry name" value="Shikimate_kinase"/>
    <property type="match status" value="1"/>
</dbReference>
<dbReference type="Pfam" id="PF01202">
    <property type="entry name" value="SKI"/>
    <property type="match status" value="1"/>
</dbReference>
<dbReference type="OrthoDB" id="9806583at2"/>
<feature type="binding site" evidence="21">
    <location>
        <position position="452"/>
    </location>
    <ligand>
        <name>Zn(2+)</name>
        <dbReference type="ChEBI" id="CHEBI:29105"/>
    </ligand>
</feature>
<comment type="caution">
    <text evidence="21">Lacks conserved residue(s) required for the propagation of feature annotation.</text>
</comment>
<comment type="pathway">
    <text evidence="6 20">Metabolic intermediate biosynthesis; chorismate biosynthesis; chorismate from D-erythrose 4-phosphate and phosphoenolpyruvate: step 5/7.</text>
</comment>
<comment type="cofactor">
    <cofactor evidence="20">
        <name>Mg(2+)</name>
        <dbReference type="ChEBI" id="CHEBI:18420"/>
    </cofactor>
    <text evidence="20">Binds 1 Mg(2+) ion per subunit.</text>
</comment>
<dbReference type="Pfam" id="PF01761">
    <property type="entry name" value="DHQ_synthase"/>
    <property type="match status" value="1"/>
</dbReference>
<dbReference type="GO" id="GO:0008652">
    <property type="term" value="P:amino acid biosynthetic process"/>
    <property type="evidence" value="ECO:0007669"/>
    <property type="project" value="UniProtKB-KW"/>
</dbReference>
<dbReference type="AlphaFoldDB" id="B9KZS6"/>
<evidence type="ECO:0000256" key="2">
    <source>
        <dbReference type="ARBA" id="ARBA00001911"/>
    </source>
</evidence>
<dbReference type="CDD" id="cd08195">
    <property type="entry name" value="DHQS"/>
    <property type="match status" value="1"/>
</dbReference>
<dbReference type="Proteomes" id="UP000000447">
    <property type="component" value="Chromosome"/>
</dbReference>
<evidence type="ECO:0000256" key="9">
    <source>
        <dbReference type="ARBA" id="ARBA00022679"/>
    </source>
</evidence>
<evidence type="ECO:0000256" key="16">
    <source>
        <dbReference type="ARBA" id="ARBA00023141"/>
    </source>
</evidence>
<keyword evidence="21" id="KW-0170">Cobalt</keyword>
<evidence type="ECO:0000256" key="18">
    <source>
        <dbReference type="ARBA" id="ARBA00023268"/>
    </source>
</evidence>
<feature type="domain" description="3-dehydroquinate synthase N-terminal" evidence="22">
    <location>
        <begin position="250"/>
        <end position="360"/>
    </location>
</feature>
<keyword evidence="10 21" id="KW-0479">Metal-binding</keyword>
<dbReference type="GO" id="GO:0009073">
    <property type="term" value="P:aromatic amino acid family biosynthetic process"/>
    <property type="evidence" value="ECO:0007669"/>
    <property type="project" value="UniProtKB-KW"/>
</dbReference>
<evidence type="ECO:0000256" key="11">
    <source>
        <dbReference type="ARBA" id="ARBA00022741"/>
    </source>
</evidence>
<dbReference type="EMBL" id="CP001275">
    <property type="protein sequence ID" value="ACM04567.1"/>
    <property type="molecule type" value="Genomic_DNA"/>
</dbReference>
<comment type="catalytic activity">
    <reaction evidence="19 20">
        <text>shikimate + ATP = 3-phosphoshikimate + ADP + H(+)</text>
        <dbReference type="Rhea" id="RHEA:13121"/>
        <dbReference type="ChEBI" id="CHEBI:15378"/>
        <dbReference type="ChEBI" id="CHEBI:30616"/>
        <dbReference type="ChEBI" id="CHEBI:36208"/>
        <dbReference type="ChEBI" id="CHEBI:145989"/>
        <dbReference type="ChEBI" id="CHEBI:456216"/>
        <dbReference type="EC" id="2.7.1.71"/>
    </reaction>
</comment>
<comment type="subunit">
    <text evidence="20">Monomer.</text>
</comment>
<comment type="catalytic activity">
    <reaction evidence="1 21">
        <text>7-phospho-2-dehydro-3-deoxy-D-arabino-heptonate = 3-dehydroquinate + phosphate</text>
        <dbReference type="Rhea" id="RHEA:21968"/>
        <dbReference type="ChEBI" id="CHEBI:32364"/>
        <dbReference type="ChEBI" id="CHEBI:43474"/>
        <dbReference type="ChEBI" id="CHEBI:58394"/>
        <dbReference type="EC" id="4.2.3.4"/>
    </reaction>
</comment>
<dbReference type="HOGENOM" id="CLU_001201_5_1_0"/>
<keyword evidence="14 20" id="KW-0067">ATP-binding</keyword>
<dbReference type="Gene3D" id="1.20.1090.10">
    <property type="entry name" value="Dehydroquinate synthase-like - alpha domain"/>
    <property type="match status" value="1"/>
</dbReference>
<dbReference type="SUPFAM" id="SSF56796">
    <property type="entry name" value="Dehydroquinate synthase-like"/>
    <property type="match status" value="1"/>
</dbReference>
<keyword evidence="17 21" id="KW-0456">Lyase</keyword>
<dbReference type="GO" id="GO:0004765">
    <property type="term" value="F:shikimate kinase activity"/>
    <property type="evidence" value="ECO:0007669"/>
    <property type="project" value="UniProtKB-UniRule"/>
</dbReference>
<comment type="pathway">
    <text evidence="5 21">Metabolic intermediate biosynthesis; chorismate biosynthesis; chorismate from D-erythrose 4-phosphate and phosphoenolpyruvate: step 2/7.</text>
</comment>
<evidence type="ECO:0000256" key="7">
    <source>
        <dbReference type="ARBA" id="ARBA00022490"/>
    </source>
</evidence>
<evidence type="ECO:0000256" key="17">
    <source>
        <dbReference type="ARBA" id="ARBA00023239"/>
    </source>
</evidence>
<keyword evidence="25" id="KW-1185">Reference proteome</keyword>
<comment type="cofactor">
    <cofactor evidence="3">
        <name>Zn(2+)</name>
        <dbReference type="ChEBI" id="CHEBI:29105"/>
    </cofactor>
</comment>
<dbReference type="InterPro" id="IPR031322">
    <property type="entry name" value="Shikimate/glucono_kinase"/>
</dbReference>
<sequence length="562" mass="61521">MIKRIALIGLSGSGKSSIAPLVADLLGWRVVDTDRLVEERFGLPIAEIFARYGESVFRAAEREALLQASLAEHVVIATGGGIVLDDRNWIPLRTETALVHLRARIETLVDRLHRQSERELQPTVRPLLAGDTAAKLQELWQRRRALYEQADVVIDTDDEAPEEIAQRIVEAVRELEDRGSVPFRALLGAAGRSELYVASGILTRIGELVRRRWPKARRAFLVSDEQVARYWGASARTSLTAADFDVVATAIPPGEHSKSLVTVASLLDWMLAAGIERSDVVVALGGGVVGDVAGFAASIVLRGVALVQVPTSLLAMVDASVGGKTGVDHPLGKNLIGSFYQPHLVLADPVVLATLPAEERRSGWAEVVKHAMIECTATETKEPRLLNMLAERPYDAWWQDADSLARLIRQNIQIKASVVARDERESGLRRILNYGHTLGHAIEATSGYRLRHGEAIAVGMRAVARIAHRLDSCRADLVPLQDELLDQAGLPRAVDLPLADVLERLRYDKKAEGGRLTWILPLAPGHVEVRRDVPMSVIEDICRALLRTESRIVSGRGAGGDR</sequence>
<dbReference type="KEGG" id="tro:trd_0920"/>
<feature type="binding site" evidence="21">
    <location>
        <begin position="311"/>
        <end position="312"/>
    </location>
    <ligand>
        <name>NAD(+)</name>
        <dbReference type="ChEBI" id="CHEBI:57540"/>
    </ligand>
</feature>
<dbReference type="HAMAP" id="MF_00110">
    <property type="entry name" value="DHQ_synthase"/>
    <property type="match status" value="1"/>
</dbReference>
<name>B9KZS6_THERP</name>
<dbReference type="FunFam" id="3.40.50.1970:FF:000007">
    <property type="entry name" value="Pentafunctional AROM polypeptide"/>
    <property type="match status" value="1"/>
</dbReference>
<dbReference type="EC" id="4.2.3.4" evidence="21"/>
<evidence type="ECO:0000313" key="24">
    <source>
        <dbReference type="EMBL" id="ACM04567.1"/>
    </source>
</evidence>
<dbReference type="SUPFAM" id="SSF52540">
    <property type="entry name" value="P-loop containing nucleoside triphosphate hydrolases"/>
    <property type="match status" value="1"/>
</dbReference>
<dbReference type="InterPro" id="IPR030960">
    <property type="entry name" value="DHQS/DOIS_N"/>
</dbReference>
<evidence type="ECO:0000256" key="5">
    <source>
        <dbReference type="ARBA" id="ARBA00004661"/>
    </source>
</evidence>
<gene>
    <name evidence="20" type="primary">aroK</name>
    <name evidence="21" type="synonym">aroB</name>
    <name evidence="24" type="ordered locus">trd_0920</name>
</gene>